<keyword evidence="5" id="KW-0411">Iron-sulfur</keyword>
<name>W4M5M7_9BACT</name>
<evidence type="ECO:0000256" key="4">
    <source>
        <dbReference type="ARBA" id="ARBA00023004"/>
    </source>
</evidence>
<dbReference type="GO" id="GO:0003824">
    <property type="term" value="F:catalytic activity"/>
    <property type="evidence" value="ECO:0007669"/>
    <property type="project" value="InterPro"/>
</dbReference>
<dbReference type="SMART" id="SM00729">
    <property type="entry name" value="Elp3"/>
    <property type="match status" value="1"/>
</dbReference>
<keyword evidence="3" id="KW-0479">Metal-binding</keyword>
<evidence type="ECO:0000256" key="3">
    <source>
        <dbReference type="ARBA" id="ARBA00022723"/>
    </source>
</evidence>
<reference evidence="7 8" key="1">
    <citation type="journal article" date="2014" name="Nature">
        <title>An environmental bacterial taxon with a large and distinct metabolic repertoire.</title>
        <authorList>
            <person name="Wilson M.C."/>
            <person name="Mori T."/>
            <person name="Ruckert C."/>
            <person name="Uria A.R."/>
            <person name="Helf M.J."/>
            <person name="Takada K."/>
            <person name="Gernert C."/>
            <person name="Steffens U.A."/>
            <person name="Heycke N."/>
            <person name="Schmitt S."/>
            <person name="Rinke C."/>
            <person name="Helfrich E.J."/>
            <person name="Brachmann A.O."/>
            <person name="Gurgui C."/>
            <person name="Wakimoto T."/>
            <person name="Kracht M."/>
            <person name="Crusemann M."/>
            <person name="Hentschel U."/>
            <person name="Abe I."/>
            <person name="Matsunaga S."/>
            <person name="Kalinowski J."/>
            <person name="Takeyama H."/>
            <person name="Piel J."/>
        </authorList>
    </citation>
    <scope>NUCLEOTIDE SEQUENCE [LARGE SCALE GENOMIC DNA]</scope>
    <source>
        <strain evidence="8">TSY2</strain>
    </source>
</reference>
<feature type="domain" description="Radical SAM core" evidence="6">
    <location>
        <begin position="42"/>
        <end position="281"/>
    </location>
</feature>
<keyword evidence="8" id="KW-1185">Reference proteome</keyword>
<dbReference type="InterPro" id="IPR058240">
    <property type="entry name" value="rSAM_sf"/>
</dbReference>
<dbReference type="EMBL" id="AZHX01001084">
    <property type="protein sequence ID" value="ETX04927.1"/>
    <property type="molecule type" value="Genomic_DNA"/>
</dbReference>
<proteinExistence type="predicted"/>
<sequence>ADTTYRMPTGELCINPPRALKDLNTFRPHDYSLIDVERYFELKGKRQLDYISSQGCAFRCAFCADPFVYNRKWLKLDPERMGEEIETLWHRYRFDDLSFQDETFFSNAPRVLAIAEEFIRRRLPITWAATMRADQCWRLSDDIFAKCKASGLRRVIIGVESGSQEMMDRIQKDIKLEQVFFAAERCKTYDVAVNFPFIVGFPGESDDNVRATLDVAKRLRAMSPKFSTPIFYFKPYPGTSITHEAVKDGFVLPSSLDDWAAFDFVGSIGPWVSPRKYRMIESFKYYQDRAWDEGKGWSRPLQKLARWRLRNDVYRMPLEEVVSHWFYPPEALS</sequence>
<keyword evidence="4" id="KW-0408">Iron</keyword>
<evidence type="ECO:0000259" key="6">
    <source>
        <dbReference type="PROSITE" id="PS51918"/>
    </source>
</evidence>
<dbReference type="SFLD" id="SFLDS00029">
    <property type="entry name" value="Radical_SAM"/>
    <property type="match status" value="1"/>
</dbReference>
<dbReference type="InterPro" id="IPR006638">
    <property type="entry name" value="Elp3/MiaA/NifB-like_rSAM"/>
</dbReference>
<dbReference type="SUPFAM" id="SSF102114">
    <property type="entry name" value="Radical SAM enzymes"/>
    <property type="match status" value="1"/>
</dbReference>
<comment type="cofactor">
    <cofactor evidence="1">
        <name>[4Fe-4S] cluster</name>
        <dbReference type="ChEBI" id="CHEBI:49883"/>
    </cofactor>
</comment>
<organism evidence="7 8">
    <name type="scientific">Candidatus Entotheonella gemina</name>
    <dbReference type="NCBI Taxonomy" id="1429439"/>
    <lineage>
        <taxon>Bacteria</taxon>
        <taxon>Pseudomonadati</taxon>
        <taxon>Nitrospinota/Tectimicrobiota group</taxon>
        <taxon>Candidatus Tectimicrobiota</taxon>
        <taxon>Candidatus Entotheonellia</taxon>
        <taxon>Candidatus Entotheonellales</taxon>
        <taxon>Candidatus Entotheonellaceae</taxon>
        <taxon>Candidatus Entotheonella</taxon>
    </lineage>
</organism>
<dbReference type="Proteomes" id="UP000019140">
    <property type="component" value="Unassembled WGS sequence"/>
</dbReference>
<keyword evidence="2" id="KW-0949">S-adenosyl-L-methionine</keyword>
<dbReference type="InterPro" id="IPR023404">
    <property type="entry name" value="rSAM_horseshoe"/>
</dbReference>
<dbReference type="AlphaFoldDB" id="W4M5M7"/>
<evidence type="ECO:0000313" key="8">
    <source>
        <dbReference type="Proteomes" id="UP000019140"/>
    </source>
</evidence>
<evidence type="ECO:0000256" key="2">
    <source>
        <dbReference type="ARBA" id="ARBA00022691"/>
    </source>
</evidence>
<dbReference type="InterPro" id="IPR051198">
    <property type="entry name" value="BchE-like"/>
</dbReference>
<protein>
    <recommendedName>
        <fullName evidence="6">Radical SAM core domain-containing protein</fullName>
    </recommendedName>
</protein>
<dbReference type="Pfam" id="PF04055">
    <property type="entry name" value="Radical_SAM"/>
    <property type="match status" value="1"/>
</dbReference>
<dbReference type="PROSITE" id="PS51918">
    <property type="entry name" value="RADICAL_SAM"/>
    <property type="match status" value="1"/>
</dbReference>
<evidence type="ECO:0000313" key="7">
    <source>
        <dbReference type="EMBL" id="ETX04927.1"/>
    </source>
</evidence>
<dbReference type="CDD" id="cd01335">
    <property type="entry name" value="Radical_SAM"/>
    <property type="match status" value="1"/>
</dbReference>
<dbReference type="SFLD" id="SFLDG01082">
    <property type="entry name" value="B12-binding_domain_containing"/>
    <property type="match status" value="1"/>
</dbReference>
<feature type="non-terminal residue" evidence="7">
    <location>
        <position position="1"/>
    </location>
</feature>
<dbReference type="GO" id="GO:0046872">
    <property type="term" value="F:metal ion binding"/>
    <property type="evidence" value="ECO:0007669"/>
    <property type="project" value="UniProtKB-KW"/>
</dbReference>
<accession>W4M5M7</accession>
<comment type="caution">
    <text evidence="7">The sequence shown here is derived from an EMBL/GenBank/DDBJ whole genome shotgun (WGS) entry which is preliminary data.</text>
</comment>
<dbReference type="GO" id="GO:0051536">
    <property type="term" value="F:iron-sulfur cluster binding"/>
    <property type="evidence" value="ECO:0007669"/>
    <property type="project" value="UniProtKB-KW"/>
</dbReference>
<dbReference type="InterPro" id="IPR007197">
    <property type="entry name" value="rSAM"/>
</dbReference>
<dbReference type="PANTHER" id="PTHR43409">
    <property type="entry name" value="ANAEROBIC MAGNESIUM-PROTOPORPHYRIN IX MONOMETHYL ESTER CYCLASE-RELATED"/>
    <property type="match status" value="1"/>
</dbReference>
<evidence type="ECO:0000256" key="5">
    <source>
        <dbReference type="ARBA" id="ARBA00023014"/>
    </source>
</evidence>
<gene>
    <name evidence="7" type="ORF">ETSY2_25955</name>
</gene>
<evidence type="ECO:0000256" key="1">
    <source>
        <dbReference type="ARBA" id="ARBA00001966"/>
    </source>
</evidence>
<dbReference type="HOGENOM" id="CLU_832867_0_0_7"/>
<dbReference type="Gene3D" id="3.80.30.20">
    <property type="entry name" value="tm_1862 like domain"/>
    <property type="match status" value="1"/>
</dbReference>